<keyword evidence="2" id="KW-1185">Reference proteome</keyword>
<accession>A0ABP1S4V4</accession>
<gene>
    <name evidence="1" type="ORF">ODALV1_LOCUS29823</name>
</gene>
<evidence type="ECO:0000313" key="2">
    <source>
        <dbReference type="Proteomes" id="UP001642540"/>
    </source>
</evidence>
<organism evidence="1 2">
    <name type="scientific">Orchesella dallaii</name>
    <dbReference type="NCBI Taxonomy" id="48710"/>
    <lineage>
        <taxon>Eukaryota</taxon>
        <taxon>Metazoa</taxon>
        <taxon>Ecdysozoa</taxon>
        <taxon>Arthropoda</taxon>
        <taxon>Hexapoda</taxon>
        <taxon>Collembola</taxon>
        <taxon>Entomobryomorpha</taxon>
        <taxon>Entomobryoidea</taxon>
        <taxon>Orchesellidae</taxon>
        <taxon>Orchesellinae</taxon>
        <taxon>Orchesella</taxon>
    </lineage>
</organism>
<dbReference type="Proteomes" id="UP001642540">
    <property type="component" value="Unassembled WGS sequence"/>
</dbReference>
<protein>
    <submittedName>
        <fullName evidence="1">Uncharacterized protein</fullName>
    </submittedName>
</protein>
<evidence type="ECO:0000313" key="1">
    <source>
        <dbReference type="EMBL" id="CAL8143700.1"/>
    </source>
</evidence>
<proteinExistence type="predicted"/>
<comment type="caution">
    <text evidence="1">The sequence shown here is derived from an EMBL/GenBank/DDBJ whole genome shotgun (WGS) entry which is preliminary data.</text>
</comment>
<name>A0ABP1S4V4_9HEXA</name>
<sequence>MFLLFLVKVEEFGGKWRVFGFYVMLGKEDLEEFWMRIKYQLFGNGPFFGLKLNGDVDDAFEVKMILLEIKIKDASA</sequence>
<dbReference type="EMBL" id="CAXLJM020000160">
    <property type="protein sequence ID" value="CAL8143700.1"/>
    <property type="molecule type" value="Genomic_DNA"/>
</dbReference>
<reference evidence="1 2" key="1">
    <citation type="submission" date="2024-08" db="EMBL/GenBank/DDBJ databases">
        <authorList>
            <person name="Cucini C."/>
            <person name="Frati F."/>
        </authorList>
    </citation>
    <scope>NUCLEOTIDE SEQUENCE [LARGE SCALE GENOMIC DNA]</scope>
</reference>